<dbReference type="SUPFAM" id="SSF54001">
    <property type="entry name" value="Cysteine proteinases"/>
    <property type="match status" value="1"/>
</dbReference>
<evidence type="ECO:0000256" key="1">
    <source>
        <dbReference type="ARBA" id="ARBA00022670"/>
    </source>
</evidence>
<evidence type="ECO:0000313" key="4">
    <source>
        <dbReference type="EMBL" id="QHU04653.1"/>
    </source>
</evidence>
<dbReference type="AlphaFoldDB" id="A0A6C0JGX8"/>
<proteinExistence type="predicted"/>
<dbReference type="Pfam" id="PF02902">
    <property type="entry name" value="Peptidase_C48"/>
    <property type="match status" value="1"/>
</dbReference>
<dbReference type="Gene3D" id="3.40.395.10">
    <property type="entry name" value="Adenoviral Proteinase, Chain A"/>
    <property type="match status" value="1"/>
</dbReference>
<sequence>MGSLFDAKEVKQLAKVYNSAHPKEPPAKSWSDLQARLHSKCAEGTPSCIVSSLMAPPNAPADWAAKRTDWLSSDDIDKVEKQYVKLFEGYYFVGCVPIDFDKKSELSECIVSTLCSMRIDKLAKKGKTRIGIVFNTDTSDGPGEHWIAAFCDIRSELEYPRMTYFDSYAHKPESQIVELMTRWQEQWDAISGQQPMRLSYNNVQHQKKDTECGMYCLYFHWACLMNLPMDKPIPDDVMNAFRNLLFRMPEN</sequence>
<accession>A0A6C0JGX8</accession>
<dbReference type="InterPro" id="IPR038765">
    <property type="entry name" value="Papain-like_cys_pep_sf"/>
</dbReference>
<name>A0A6C0JGX8_9ZZZZ</name>
<keyword evidence="1" id="KW-0645">Protease</keyword>
<dbReference type="GO" id="GO:0008234">
    <property type="term" value="F:cysteine-type peptidase activity"/>
    <property type="evidence" value="ECO:0007669"/>
    <property type="project" value="InterPro"/>
</dbReference>
<evidence type="ECO:0000259" key="3">
    <source>
        <dbReference type="Pfam" id="PF02902"/>
    </source>
</evidence>
<feature type="domain" description="Ubiquitin-like protease family profile" evidence="3">
    <location>
        <begin position="134"/>
        <end position="244"/>
    </location>
</feature>
<evidence type="ECO:0000256" key="2">
    <source>
        <dbReference type="ARBA" id="ARBA00022801"/>
    </source>
</evidence>
<dbReference type="InterPro" id="IPR003653">
    <property type="entry name" value="Peptidase_C48_C"/>
</dbReference>
<dbReference type="EMBL" id="MN740402">
    <property type="protein sequence ID" value="QHU04653.1"/>
    <property type="molecule type" value="Genomic_DNA"/>
</dbReference>
<keyword evidence="2" id="KW-0378">Hydrolase</keyword>
<dbReference type="GO" id="GO:0006508">
    <property type="term" value="P:proteolysis"/>
    <property type="evidence" value="ECO:0007669"/>
    <property type="project" value="UniProtKB-KW"/>
</dbReference>
<protein>
    <recommendedName>
        <fullName evidence="3">Ubiquitin-like protease family profile domain-containing protein</fullName>
    </recommendedName>
</protein>
<reference evidence="4" key="1">
    <citation type="journal article" date="2020" name="Nature">
        <title>Giant virus diversity and host interactions through global metagenomics.</title>
        <authorList>
            <person name="Schulz F."/>
            <person name="Roux S."/>
            <person name="Paez-Espino D."/>
            <person name="Jungbluth S."/>
            <person name="Walsh D.A."/>
            <person name="Denef V.J."/>
            <person name="McMahon K.D."/>
            <person name="Konstantinidis K.T."/>
            <person name="Eloe-Fadrosh E.A."/>
            <person name="Kyrpides N.C."/>
            <person name="Woyke T."/>
        </authorList>
    </citation>
    <scope>NUCLEOTIDE SEQUENCE</scope>
    <source>
        <strain evidence="4">GVMAG-M-3300027708-51</strain>
    </source>
</reference>
<organism evidence="4">
    <name type="scientific">viral metagenome</name>
    <dbReference type="NCBI Taxonomy" id="1070528"/>
    <lineage>
        <taxon>unclassified sequences</taxon>
        <taxon>metagenomes</taxon>
        <taxon>organismal metagenomes</taxon>
    </lineage>
</organism>